<dbReference type="PANTHER" id="PTHR11228:SF7">
    <property type="entry name" value="PQQA PEPTIDE CYCLASE"/>
    <property type="match status" value="1"/>
</dbReference>
<keyword evidence="8" id="KW-1185">Reference proteome</keyword>
<dbReference type="CDD" id="cd01335">
    <property type="entry name" value="Radical_SAM"/>
    <property type="match status" value="1"/>
</dbReference>
<evidence type="ECO:0000256" key="3">
    <source>
        <dbReference type="ARBA" id="ARBA00022723"/>
    </source>
</evidence>
<dbReference type="AlphaFoldDB" id="A0A4Z0PZF0"/>
<keyword evidence="2" id="KW-0949">S-adenosyl-L-methionine</keyword>
<evidence type="ECO:0000259" key="6">
    <source>
        <dbReference type="PROSITE" id="PS51918"/>
    </source>
</evidence>
<dbReference type="Proteomes" id="UP000298471">
    <property type="component" value="Unassembled WGS sequence"/>
</dbReference>
<gene>
    <name evidence="7" type="primary">hxsC</name>
    <name evidence="7" type="ORF">E5K02_23460</name>
</gene>
<evidence type="ECO:0000256" key="2">
    <source>
        <dbReference type="ARBA" id="ARBA00022691"/>
    </source>
</evidence>
<protein>
    <submittedName>
        <fullName evidence="7">His-Xaa-Ser system radical SAM maturase HxsC</fullName>
    </submittedName>
</protein>
<dbReference type="Gene3D" id="3.20.20.70">
    <property type="entry name" value="Aldolase class I"/>
    <property type="match status" value="1"/>
</dbReference>
<evidence type="ECO:0000313" key="8">
    <source>
        <dbReference type="Proteomes" id="UP000298471"/>
    </source>
</evidence>
<dbReference type="SFLD" id="SFLDG01103">
    <property type="entry name" value="Uncharacterised_Radical_SAM_Su"/>
    <property type="match status" value="1"/>
</dbReference>
<dbReference type="Pfam" id="PF04055">
    <property type="entry name" value="Radical_SAM"/>
    <property type="match status" value="1"/>
</dbReference>
<dbReference type="GO" id="GO:0046872">
    <property type="term" value="F:metal ion binding"/>
    <property type="evidence" value="ECO:0007669"/>
    <property type="project" value="UniProtKB-KW"/>
</dbReference>
<dbReference type="InterPro" id="IPR007197">
    <property type="entry name" value="rSAM"/>
</dbReference>
<proteinExistence type="predicted"/>
<dbReference type="EMBL" id="SRMB01000006">
    <property type="protein sequence ID" value="TGE22694.1"/>
    <property type="molecule type" value="Genomic_DNA"/>
</dbReference>
<dbReference type="SFLD" id="SFLDG01067">
    <property type="entry name" value="SPASM/twitch_domain_containing"/>
    <property type="match status" value="1"/>
</dbReference>
<evidence type="ECO:0000256" key="5">
    <source>
        <dbReference type="ARBA" id="ARBA00023014"/>
    </source>
</evidence>
<reference evidence="7 8" key="1">
    <citation type="submission" date="2019-04" db="EMBL/GenBank/DDBJ databases">
        <authorList>
            <person name="Feng G."/>
            <person name="Zhang J."/>
            <person name="Zhu H."/>
        </authorList>
    </citation>
    <scope>NUCLEOTIDE SEQUENCE [LARGE SCALE GENOMIC DNA]</scope>
    <source>
        <strain evidence="7 8">9PBR-1</strain>
    </source>
</reference>
<dbReference type="PANTHER" id="PTHR11228">
    <property type="entry name" value="RADICAL SAM DOMAIN PROTEIN"/>
    <property type="match status" value="1"/>
</dbReference>
<dbReference type="RefSeq" id="WP_135398583.1">
    <property type="nucleotide sequence ID" value="NZ_SRMB01000006.1"/>
</dbReference>
<keyword evidence="4" id="KW-0408">Iron</keyword>
<dbReference type="SUPFAM" id="SSF102114">
    <property type="entry name" value="Radical SAM enzymes"/>
    <property type="match status" value="1"/>
</dbReference>
<dbReference type="InterPro" id="IPR050377">
    <property type="entry name" value="Radical_SAM_PqqE_MftC-like"/>
</dbReference>
<evidence type="ECO:0000256" key="4">
    <source>
        <dbReference type="ARBA" id="ARBA00023004"/>
    </source>
</evidence>
<dbReference type="SFLD" id="SFLDS00029">
    <property type="entry name" value="Radical_SAM"/>
    <property type="match status" value="1"/>
</dbReference>
<organism evidence="7 8">
    <name type="scientific">Hymenobacter metallicola</name>
    <dbReference type="NCBI Taxonomy" id="2563114"/>
    <lineage>
        <taxon>Bacteria</taxon>
        <taxon>Pseudomonadati</taxon>
        <taxon>Bacteroidota</taxon>
        <taxon>Cytophagia</taxon>
        <taxon>Cytophagales</taxon>
        <taxon>Hymenobacteraceae</taxon>
        <taxon>Hymenobacter</taxon>
    </lineage>
</organism>
<comment type="caution">
    <text evidence="7">The sequence shown here is derived from an EMBL/GenBank/DDBJ whole genome shotgun (WGS) entry which is preliminary data.</text>
</comment>
<dbReference type="PROSITE" id="PS51918">
    <property type="entry name" value="RADICAL_SAM"/>
    <property type="match status" value="1"/>
</dbReference>
<dbReference type="GO" id="GO:0003824">
    <property type="term" value="F:catalytic activity"/>
    <property type="evidence" value="ECO:0007669"/>
    <property type="project" value="InterPro"/>
</dbReference>
<dbReference type="InterPro" id="IPR024032">
    <property type="entry name" value="rSAM_paired_HxsC"/>
</dbReference>
<keyword evidence="3" id="KW-0479">Metal-binding</keyword>
<dbReference type="GO" id="GO:0051536">
    <property type="term" value="F:iron-sulfur cluster binding"/>
    <property type="evidence" value="ECO:0007669"/>
    <property type="project" value="UniProtKB-KW"/>
</dbReference>
<sequence length="383" mass="42798">MLRTRGKALHITSPVVGKVTRDPSNASSQHFLITGEYATSPAHVSAFGAVLSTALEAPSRWAIPTVYGALSLDHLQEGDIVSLDASGSINTQYRVHSTQNFLLATERCNSNCLMCSQPPKDRDDVPYLMDIHRQLLPLIPKDCPELGVTGGEPTLLGENFFELLSLCDEHLPETELHCLTNGRTFALRSFAERLGELALPQLMLGIPLYADHYHLHDYIVQAPGAFDQTVRGLHNLANVNQRIEIRIVLHKLSVPRLVKLAHFIYKNLPFVEHVTFMGLENTGYTPHNIDKLWIDPVDYMEELLEAVEFLAAFRMHVSIYNHQLCILPPALWQFSRQSISDWKNIYLDACQGCTLKTACGGFFASCGSRHSRFIAPLLESPVS</sequence>
<dbReference type="InterPro" id="IPR058240">
    <property type="entry name" value="rSAM_sf"/>
</dbReference>
<comment type="cofactor">
    <cofactor evidence="1">
        <name>[4Fe-4S] cluster</name>
        <dbReference type="ChEBI" id="CHEBI:49883"/>
    </cofactor>
</comment>
<dbReference type="OrthoDB" id="9810775at2"/>
<name>A0A4Z0PZF0_9BACT</name>
<keyword evidence="5" id="KW-0411">Iron-sulfur</keyword>
<evidence type="ECO:0000256" key="1">
    <source>
        <dbReference type="ARBA" id="ARBA00001966"/>
    </source>
</evidence>
<dbReference type="InterPro" id="IPR013785">
    <property type="entry name" value="Aldolase_TIM"/>
</dbReference>
<feature type="domain" description="Radical SAM core" evidence="6">
    <location>
        <begin position="94"/>
        <end position="320"/>
    </location>
</feature>
<accession>A0A4Z0PZF0</accession>
<evidence type="ECO:0000313" key="7">
    <source>
        <dbReference type="EMBL" id="TGE22694.1"/>
    </source>
</evidence>
<dbReference type="NCBIfam" id="TIGR03977">
    <property type="entry name" value="rSAM_pair_HxsC"/>
    <property type="match status" value="1"/>
</dbReference>